<sequence length="560" mass="61716">MIKLQWLIPLLPVLSALLVHLLAGRLGRRVAQLSVGMGVITFLVALWQIVVFITSDQGPSWMGIGGNWGSVYLDPLSATMALVVSGFSLIVHIYSVRYMAEEPGYARFFMLLDLMTASILLFVTAGDLITLLIAWHLVSVMMYFLLGQNTESRPGERYAFWTFLTYRIGDLPMVLAAVILFQAYGALDFPTLFDRLMAAPDTEVFGMPAAITAAGLIAVSAFAKSAQFPLHTWLPYTMDGPTPVSALMHAGIVNAGGIIINRFAPAFVNADGVLHLLFVVGLLTAVIGSVLMLTQNDIKKSLGYSTMGQMGFMIMETGVGAFSLAVFHLIAHGMFKATMFLSSGDLIGDARRHDDVPQNPLYTFLVDRKTGKPTRLPWLAIGVVTLVVPLAILLLAHWAVSPDFFQKQGAIVLLFFGWITGVQVLFATHRLDATNPVRMMLMILLSFALIVIGYSIIGHTFETFLYPDAAFREALYHAAGLDAVTFDGLVILLGLIVLVGWIGSYLASREESLFGNRFTELRLTLYSLISRELYIADLYERLSQALLVGSKRINVWMRWR</sequence>
<dbReference type="InterPro" id="IPR003945">
    <property type="entry name" value="NU5C-like"/>
</dbReference>
<keyword evidence="3 6" id="KW-1133">Transmembrane helix</keyword>
<evidence type="ECO:0000256" key="2">
    <source>
        <dbReference type="ARBA" id="ARBA00022692"/>
    </source>
</evidence>
<comment type="subcellular location">
    <subcellularLocation>
        <location evidence="1">Endomembrane system</location>
        <topology evidence="1">Multi-pass membrane protein</topology>
    </subcellularLocation>
    <subcellularLocation>
        <location evidence="5">Membrane</location>
        <topology evidence="5">Multi-pass membrane protein</topology>
    </subcellularLocation>
</comment>
<feature type="transmembrane region" description="Helical" evidence="6">
    <location>
        <begin position="312"/>
        <end position="331"/>
    </location>
</feature>
<evidence type="ECO:0000259" key="8">
    <source>
        <dbReference type="Pfam" id="PF00662"/>
    </source>
</evidence>
<dbReference type="GO" id="GO:0008137">
    <property type="term" value="F:NADH dehydrogenase (ubiquinone) activity"/>
    <property type="evidence" value="ECO:0007669"/>
    <property type="project" value="InterPro"/>
</dbReference>
<dbReference type="GO" id="GO:0012505">
    <property type="term" value="C:endomembrane system"/>
    <property type="evidence" value="ECO:0007669"/>
    <property type="project" value="UniProtKB-SubCell"/>
</dbReference>
<keyword evidence="10" id="KW-1185">Reference proteome</keyword>
<dbReference type="KEGG" id="ghl:GM160_03875"/>
<feature type="transmembrane region" description="Helical" evidence="6">
    <location>
        <begin position="378"/>
        <end position="398"/>
    </location>
</feature>
<evidence type="ECO:0000256" key="4">
    <source>
        <dbReference type="ARBA" id="ARBA00023136"/>
    </source>
</evidence>
<feature type="transmembrane region" description="Helical" evidence="6">
    <location>
        <begin position="204"/>
        <end position="223"/>
    </location>
</feature>
<feature type="transmembrane region" description="Helical" evidence="6">
    <location>
        <begin position="158"/>
        <end position="184"/>
    </location>
</feature>
<feature type="domain" description="NADH-Ubiquinone oxidoreductase (complex I) chain 5 N-terminal" evidence="8">
    <location>
        <begin position="70"/>
        <end position="109"/>
    </location>
</feature>
<gene>
    <name evidence="9" type="ORF">GM160_03875</name>
</gene>
<evidence type="ECO:0000313" key="10">
    <source>
        <dbReference type="Proteomes" id="UP000427716"/>
    </source>
</evidence>
<feature type="transmembrane region" description="Helical" evidence="6">
    <location>
        <begin position="35"/>
        <end position="55"/>
    </location>
</feature>
<evidence type="ECO:0000256" key="1">
    <source>
        <dbReference type="ARBA" id="ARBA00004127"/>
    </source>
</evidence>
<dbReference type="Pfam" id="PF00361">
    <property type="entry name" value="Proton_antipo_M"/>
    <property type="match status" value="1"/>
</dbReference>
<name>A0A6I6CXL2_9GAMM</name>
<dbReference type="PANTHER" id="PTHR42829:SF1">
    <property type="entry name" value="INORGANIC CARBON TRANSPORTER SUBUNIT DABB-RELATED"/>
    <property type="match status" value="1"/>
</dbReference>
<evidence type="ECO:0000256" key="6">
    <source>
        <dbReference type="SAM" id="Phobius"/>
    </source>
</evidence>
<feature type="transmembrane region" description="Helical" evidence="6">
    <location>
        <begin position="410"/>
        <end position="427"/>
    </location>
</feature>
<evidence type="ECO:0000256" key="3">
    <source>
        <dbReference type="ARBA" id="ARBA00022989"/>
    </source>
</evidence>
<dbReference type="GO" id="GO:0003954">
    <property type="term" value="F:NADH dehydrogenase activity"/>
    <property type="evidence" value="ECO:0007669"/>
    <property type="project" value="TreeGrafter"/>
</dbReference>
<dbReference type="Pfam" id="PF00662">
    <property type="entry name" value="Proton_antipo_N"/>
    <property type="match status" value="1"/>
</dbReference>
<dbReference type="EMBL" id="CP046415">
    <property type="protein sequence ID" value="QGT78100.1"/>
    <property type="molecule type" value="Genomic_DNA"/>
</dbReference>
<dbReference type="InterPro" id="IPR001750">
    <property type="entry name" value="ND/Mrp_TM"/>
</dbReference>
<feature type="transmembrane region" description="Helical" evidence="6">
    <location>
        <begin position="75"/>
        <end position="94"/>
    </location>
</feature>
<dbReference type="AlphaFoldDB" id="A0A6I6CXL2"/>
<dbReference type="PRINTS" id="PR01434">
    <property type="entry name" value="NADHDHGNASE5"/>
</dbReference>
<evidence type="ECO:0000256" key="5">
    <source>
        <dbReference type="RuleBase" id="RU000320"/>
    </source>
</evidence>
<dbReference type="InterPro" id="IPR001516">
    <property type="entry name" value="Proton_antipo_N"/>
</dbReference>
<dbReference type="GO" id="GO:0015990">
    <property type="term" value="P:electron transport coupled proton transport"/>
    <property type="evidence" value="ECO:0007669"/>
    <property type="project" value="TreeGrafter"/>
</dbReference>
<protein>
    <submittedName>
        <fullName evidence="9">NADH-quinone oxidoreductase subunit L</fullName>
    </submittedName>
</protein>
<dbReference type="Proteomes" id="UP000427716">
    <property type="component" value="Chromosome"/>
</dbReference>
<evidence type="ECO:0000259" key="7">
    <source>
        <dbReference type="Pfam" id="PF00361"/>
    </source>
</evidence>
<dbReference type="GO" id="GO:0016020">
    <property type="term" value="C:membrane"/>
    <property type="evidence" value="ECO:0007669"/>
    <property type="project" value="UniProtKB-SubCell"/>
</dbReference>
<feature type="transmembrane region" description="Helical" evidence="6">
    <location>
        <begin position="272"/>
        <end position="292"/>
    </location>
</feature>
<proteinExistence type="predicted"/>
<dbReference type="GO" id="GO:0042773">
    <property type="term" value="P:ATP synthesis coupled electron transport"/>
    <property type="evidence" value="ECO:0007669"/>
    <property type="project" value="InterPro"/>
</dbReference>
<dbReference type="RefSeq" id="WP_156573332.1">
    <property type="nucleotide sequence ID" value="NZ_CP046415.1"/>
</dbReference>
<feature type="domain" description="NADH:quinone oxidoreductase/Mrp antiporter transmembrane" evidence="7">
    <location>
        <begin position="125"/>
        <end position="356"/>
    </location>
</feature>
<reference evidence="9 10" key="1">
    <citation type="submission" date="2019-11" db="EMBL/GenBank/DDBJ databases">
        <authorList>
            <person name="Zhang J."/>
            <person name="Sun C."/>
        </authorList>
    </citation>
    <scope>NUCLEOTIDE SEQUENCE [LARGE SCALE GENOMIC DNA]</scope>
    <source>
        <strain evidence="10">sp2</strain>
    </source>
</reference>
<keyword evidence="4 6" id="KW-0472">Membrane</keyword>
<feature type="transmembrane region" description="Helical" evidence="6">
    <location>
        <begin position="439"/>
        <end position="457"/>
    </location>
</feature>
<feature type="transmembrane region" description="Helical" evidence="6">
    <location>
        <begin position="489"/>
        <end position="507"/>
    </location>
</feature>
<feature type="transmembrane region" description="Helical" evidence="6">
    <location>
        <begin position="6"/>
        <end position="23"/>
    </location>
</feature>
<evidence type="ECO:0000313" key="9">
    <source>
        <dbReference type="EMBL" id="QGT78100.1"/>
    </source>
</evidence>
<keyword evidence="2 5" id="KW-0812">Transmembrane</keyword>
<dbReference type="PANTHER" id="PTHR42829">
    <property type="entry name" value="NADH-UBIQUINONE OXIDOREDUCTASE CHAIN 5"/>
    <property type="match status" value="1"/>
</dbReference>
<accession>A0A6I6CXL2</accession>
<organism evidence="9 10">
    <name type="scientific">Guyparkeria halophila</name>
    <dbReference type="NCBI Taxonomy" id="47960"/>
    <lineage>
        <taxon>Bacteria</taxon>
        <taxon>Pseudomonadati</taxon>
        <taxon>Pseudomonadota</taxon>
        <taxon>Gammaproteobacteria</taxon>
        <taxon>Chromatiales</taxon>
        <taxon>Thioalkalibacteraceae</taxon>
        <taxon>Guyparkeria</taxon>
    </lineage>
</organism>